<gene>
    <name evidence="2" type="ORF">SAMN05660750_00620</name>
</gene>
<accession>A0A1T5B046</accession>
<proteinExistence type="predicted"/>
<sequence>MTHAVRMHDERVAFLSLEKLIWRAGPVCPHCGEAHRLGRLSGLSTPIGSWKCYACRKPFSVRHGTIFQNSHVPLHVWLQGLYLLTVSGHRLSSQKLGQILGVSVRTAWHLKTKIAAGLAAGTPFDGGPDERMLTQVVRTPMPDEPQPPEPGQAIFKARYERFLKAIGPLADADGDAAFLDALHRLVLSAPPEQSAAAGEAAIEEQLELGLFEDEPECQMTSDGGDDELR</sequence>
<evidence type="ECO:0000313" key="3">
    <source>
        <dbReference type="Proteomes" id="UP000190130"/>
    </source>
</evidence>
<dbReference type="EMBL" id="FUYX01000001">
    <property type="protein sequence ID" value="SKB40595.1"/>
    <property type="molecule type" value="Genomic_DNA"/>
</dbReference>
<dbReference type="Proteomes" id="UP000190130">
    <property type="component" value="Unassembled WGS sequence"/>
</dbReference>
<dbReference type="AlphaFoldDB" id="A0A1T5B046"/>
<dbReference type="RefSeq" id="WP_079591065.1">
    <property type="nucleotide sequence ID" value="NZ_FUYX01000001.1"/>
</dbReference>
<evidence type="ECO:0000313" key="2">
    <source>
        <dbReference type="EMBL" id="SKB40595.1"/>
    </source>
</evidence>
<dbReference type="Pfam" id="PF12760">
    <property type="entry name" value="Zn_ribbon_IS1595"/>
    <property type="match status" value="1"/>
</dbReference>
<feature type="domain" description="Transposase zinc-ribbon" evidence="1">
    <location>
        <begin position="9"/>
        <end position="57"/>
    </location>
</feature>
<name>A0A1T5B046_9HYPH</name>
<dbReference type="OrthoDB" id="271821at2"/>
<organism evidence="2 3">
    <name type="scientific">Bosea thiooxidans</name>
    <dbReference type="NCBI Taxonomy" id="53254"/>
    <lineage>
        <taxon>Bacteria</taxon>
        <taxon>Pseudomonadati</taxon>
        <taxon>Pseudomonadota</taxon>
        <taxon>Alphaproteobacteria</taxon>
        <taxon>Hyphomicrobiales</taxon>
        <taxon>Boseaceae</taxon>
        <taxon>Bosea</taxon>
    </lineage>
</organism>
<dbReference type="InterPro" id="IPR024442">
    <property type="entry name" value="Transposase_Zn_ribbon"/>
</dbReference>
<evidence type="ECO:0000259" key="1">
    <source>
        <dbReference type="Pfam" id="PF12760"/>
    </source>
</evidence>
<reference evidence="2 3" key="1">
    <citation type="submission" date="2017-02" db="EMBL/GenBank/DDBJ databases">
        <authorList>
            <person name="Peterson S.W."/>
        </authorList>
    </citation>
    <scope>NUCLEOTIDE SEQUENCE [LARGE SCALE GENOMIC DNA]</scope>
    <source>
        <strain evidence="2 3">DSM 9653</strain>
    </source>
</reference>
<protein>
    <submittedName>
        <fullName evidence="2">Transposase zinc-ribbon domain-containing protein</fullName>
    </submittedName>
</protein>